<dbReference type="InterPro" id="IPR044946">
    <property type="entry name" value="Restrct_endonuc_typeI_TRD_sf"/>
</dbReference>
<evidence type="ECO:0000256" key="2">
    <source>
        <dbReference type="ARBA" id="ARBA00023125"/>
    </source>
</evidence>
<keyword evidence="4" id="KW-1185">Reference proteome</keyword>
<sequence length="427" mass="48566">MGDKSPLEGWKKIPTRYLFRFKRGYAIGRAEMGSSGIPCVHYGDIHGEYGFEVDLDTARLGRVAEPVNHGVNDFVSKGQFLFAGSSEDYEGSGNFTLIQGAQRGIAGTDTIVLTPKSELPERFIAYLFDSVFFREQIRPHMMGTKVFHPSQRVIKDTLCILPPRHVADAIALYLDSKTAEVDALIEKLSFQVELLEKYRREVSWEALTGGLEKASHKVESEVDWIGLMPESWTTIPGRHLFEVVKRIEPGFSDRVLSITQKGIVPKDLSSHFGQLAESYDLYQRVDAGDYAMNSMDLLTGWVDRSAYDGVTSPDYRVFRLRRAIAAEPRYFTHVLQMGYTRRIFYRYGQGVSNLGRWRLQPKAFLNMRFPLPPLNQQRRIADYIEEKYTEIDSTIAGINRQIELLGEYRKQVINDAVTGKVRVGEVA</sequence>
<dbReference type="InterPro" id="IPR051212">
    <property type="entry name" value="Type-I_RE_S_subunit"/>
</dbReference>
<evidence type="ECO:0000256" key="1">
    <source>
        <dbReference type="ARBA" id="ARBA00022747"/>
    </source>
</evidence>
<evidence type="ECO:0000313" key="3">
    <source>
        <dbReference type="EMBL" id="MBG9354951.1"/>
    </source>
</evidence>
<dbReference type="PANTHER" id="PTHR43140:SF1">
    <property type="entry name" value="TYPE I RESTRICTION ENZYME ECOKI SPECIFICITY SUBUNIT"/>
    <property type="match status" value="1"/>
</dbReference>
<comment type="caution">
    <text evidence="3">The sequence shown here is derived from an EMBL/GenBank/DDBJ whole genome shotgun (WGS) entry which is preliminary data.</text>
</comment>
<keyword evidence="2" id="KW-0238">DNA-binding</keyword>
<keyword evidence="3" id="KW-0540">Nuclease</keyword>
<name>A0ABS0LE84_9CORY</name>
<dbReference type="EMBL" id="JADQUG010000050">
    <property type="protein sequence ID" value="MBG9354951.1"/>
    <property type="molecule type" value="Genomic_DNA"/>
</dbReference>
<proteinExistence type="predicted"/>
<dbReference type="GO" id="GO:0004519">
    <property type="term" value="F:endonuclease activity"/>
    <property type="evidence" value="ECO:0007669"/>
    <property type="project" value="UniProtKB-KW"/>
</dbReference>
<protein>
    <submittedName>
        <fullName evidence="3">Restriction endonuclease subunit S</fullName>
    </submittedName>
</protein>
<dbReference type="GeneID" id="97333097"/>
<dbReference type="RefSeq" id="WP_088268243.1">
    <property type="nucleotide sequence ID" value="NZ_CBCSFR010000040.1"/>
</dbReference>
<keyword evidence="3" id="KW-0378">Hydrolase</keyword>
<dbReference type="PANTHER" id="PTHR43140">
    <property type="entry name" value="TYPE-1 RESTRICTION ENZYME ECOKI SPECIFICITY PROTEIN"/>
    <property type="match status" value="1"/>
</dbReference>
<keyword evidence="1" id="KW-0680">Restriction system</keyword>
<organism evidence="3 4">
    <name type="scientific">Corynebacterium belfantii</name>
    <dbReference type="NCBI Taxonomy" id="2014537"/>
    <lineage>
        <taxon>Bacteria</taxon>
        <taxon>Bacillati</taxon>
        <taxon>Actinomycetota</taxon>
        <taxon>Actinomycetes</taxon>
        <taxon>Mycobacteriales</taxon>
        <taxon>Corynebacteriaceae</taxon>
        <taxon>Corynebacterium</taxon>
    </lineage>
</organism>
<gene>
    <name evidence="3" type="ORF">I4J41_10330</name>
</gene>
<dbReference type="SUPFAM" id="SSF116734">
    <property type="entry name" value="DNA methylase specificity domain"/>
    <property type="match status" value="2"/>
</dbReference>
<dbReference type="Gene3D" id="3.90.220.20">
    <property type="entry name" value="DNA methylase specificity domains"/>
    <property type="match status" value="2"/>
</dbReference>
<keyword evidence="3" id="KW-0255">Endonuclease</keyword>
<dbReference type="Proteomes" id="UP000615580">
    <property type="component" value="Unassembled WGS sequence"/>
</dbReference>
<accession>A0ABS0LE84</accession>
<evidence type="ECO:0000313" key="4">
    <source>
        <dbReference type="Proteomes" id="UP000615580"/>
    </source>
</evidence>
<reference evidence="3 4" key="1">
    <citation type="journal article" date="2020" name="J. Clin. Microbiol.">
        <title>Assessing the Genetic Diversity of Austrian Corynebacterium diphtheriae Clinical Isolates, 2011-2019.</title>
        <authorList>
            <person name="Schaeffer J."/>
            <person name="Huhulescu S."/>
            <person name="Stoeger A."/>
            <person name="Allerberger F."/>
            <person name="Ruppitsch W."/>
        </authorList>
    </citation>
    <scope>NUCLEOTIDE SEQUENCE [LARGE SCALE GENOMIC DNA]</scope>
    <source>
        <strain evidence="3 4">04-17</strain>
    </source>
</reference>